<gene>
    <name evidence="2" type="ORF">MJA45_24335</name>
</gene>
<dbReference type="Proteomes" id="UP001305702">
    <property type="component" value="Chromosome"/>
</dbReference>
<feature type="region of interest" description="Disordered" evidence="1">
    <location>
        <begin position="1"/>
        <end position="32"/>
    </location>
</feature>
<reference evidence="2 3" key="1">
    <citation type="submission" date="2022-02" db="EMBL/GenBank/DDBJ databases">
        <title>Paenibacillus sp. MBLB1776 Whole Genome Shotgun Sequencing.</title>
        <authorList>
            <person name="Hwang C.Y."/>
            <person name="Cho E.-S."/>
            <person name="Seo M.-J."/>
        </authorList>
    </citation>
    <scope>NUCLEOTIDE SEQUENCE [LARGE SCALE GENOMIC DNA]</scope>
    <source>
        <strain evidence="2 3">MBLB1776</strain>
    </source>
</reference>
<protein>
    <submittedName>
        <fullName evidence="2">Uncharacterized protein</fullName>
    </submittedName>
</protein>
<sequence>MRKWRHAVSGGELHAAQNNGSHTDENSPAPHGAGLVVQHLRLPKTFRFAGYGRTANGFKG</sequence>
<organism evidence="2 3">
    <name type="scientific">Paenibacillus aurantius</name>
    <dbReference type="NCBI Taxonomy" id="2918900"/>
    <lineage>
        <taxon>Bacteria</taxon>
        <taxon>Bacillati</taxon>
        <taxon>Bacillota</taxon>
        <taxon>Bacilli</taxon>
        <taxon>Bacillales</taxon>
        <taxon>Paenibacillaceae</taxon>
        <taxon>Paenibacillus</taxon>
    </lineage>
</organism>
<name>A0AA96LCN2_9BACL</name>
<dbReference type="RefSeq" id="WP_315604488.1">
    <property type="nucleotide sequence ID" value="NZ_CP130318.1"/>
</dbReference>
<evidence type="ECO:0000313" key="2">
    <source>
        <dbReference type="EMBL" id="WNQ10714.1"/>
    </source>
</evidence>
<proteinExistence type="predicted"/>
<dbReference type="EMBL" id="CP130318">
    <property type="protein sequence ID" value="WNQ10714.1"/>
    <property type="molecule type" value="Genomic_DNA"/>
</dbReference>
<evidence type="ECO:0000256" key="1">
    <source>
        <dbReference type="SAM" id="MobiDB-lite"/>
    </source>
</evidence>
<dbReference type="KEGG" id="paun:MJA45_24335"/>
<evidence type="ECO:0000313" key="3">
    <source>
        <dbReference type="Proteomes" id="UP001305702"/>
    </source>
</evidence>
<keyword evidence="3" id="KW-1185">Reference proteome</keyword>
<dbReference type="AlphaFoldDB" id="A0AA96LCN2"/>
<accession>A0AA96LCN2</accession>